<protein>
    <submittedName>
        <fullName evidence="1">Uncharacterized protein</fullName>
    </submittedName>
</protein>
<evidence type="ECO:0000313" key="2">
    <source>
        <dbReference type="Proteomes" id="UP000593577"/>
    </source>
</evidence>
<reference evidence="1 2" key="1">
    <citation type="journal article" date="2019" name="Genome Biol. Evol.">
        <title>Insights into the evolution of the New World diploid cottons (Gossypium, subgenus Houzingenia) based on genome sequencing.</title>
        <authorList>
            <person name="Grover C.E."/>
            <person name="Arick M.A. 2nd"/>
            <person name="Thrash A."/>
            <person name="Conover J.L."/>
            <person name="Sanders W.S."/>
            <person name="Peterson D.G."/>
            <person name="Frelichowski J.E."/>
            <person name="Scheffler J.A."/>
            <person name="Scheffler B.E."/>
            <person name="Wendel J.F."/>
        </authorList>
    </citation>
    <scope>NUCLEOTIDE SEQUENCE [LARGE SCALE GENOMIC DNA]</scope>
    <source>
        <strain evidence="1">185</strain>
        <tissue evidence="1">Leaf</tissue>
    </source>
</reference>
<dbReference type="AlphaFoldDB" id="A0A7J8YB86"/>
<gene>
    <name evidence="1" type="ORF">Goari_003357</name>
</gene>
<sequence length="31" mass="3736">MGAIDFPFNRVWKLKNVANFVEFFTLCWNMP</sequence>
<dbReference type="EMBL" id="JABFAA010000011">
    <property type="protein sequence ID" value="MBA0696833.1"/>
    <property type="molecule type" value="Genomic_DNA"/>
</dbReference>
<proteinExistence type="predicted"/>
<accession>A0A7J8YB86</accession>
<comment type="caution">
    <text evidence="1">The sequence shown here is derived from an EMBL/GenBank/DDBJ whole genome shotgun (WGS) entry which is preliminary data.</text>
</comment>
<name>A0A7J8YB86_GOSAI</name>
<dbReference type="Proteomes" id="UP000593577">
    <property type="component" value="Unassembled WGS sequence"/>
</dbReference>
<evidence type="ECO:0000313" key="1">
    <source>
        <dbReference type="EMBL" id="MBA0696833.1"/>
    </source>
</evidence>
<organism evidence="1 2">
    <name type="scientific">Gossypium aridum</name>
    <name type="common">American cotton</name>
    <name type="synonym">Erioxylum aridum</name>
    <dbReference type="NCBI Taxonomy" id="34290"/>
    <lineage>
        <taxon>Eukaryota</taxon>
        <taxon>Viridiplantae</taxon>
        <taxon>Streptophyta</taxon>
        <taxon>Embryophyta</taxon>
        <taxon>Tracheophyta</taxon>
        <taxon>Spermatophyta</taxon>
        <taxon>Magnoliopsida</taxon>
        <taxon>eudicotyledons</taxon>
        <taxon>Gunneridae</taxon>
        <taxon>Pentapetalae</taxon>
        <taxon>rosids</taxon>
        <taxon>malvids</taxon>
        <taxon>Malvales</taxon>
        <taxon>Malvaceae</taxon>
        <taxon>Malvoideae</taxon>
        <taxon>Gossypium</taxon>
    </lineage>
</organism>
<keyword evidence="2" id="KW-1185">Reference proteome</keyword>